<dbReference type="RefSeq" id="WP_216653078.1">
    <property type="nucleotide sequence ID" value="NZ_CASYYZ010000062.1"/>
</dbReference>
<accession>A0ABX2B3Z9</accession>
<comment type="caution">
    <text evidence="1">The sequence shown here is derived from an EMBL/GenBank/DDBJ whole genome shotgun (WGS) entry which is preliminary data.</text>
</comment>
<organism evidence="1 2">
    <name type="scientific">Xylanibacter caecicola</name>
    <dbReference type="NCBI Taxonomy" id="2736294"/>
    <lineage>
        <taxon>Bacteria</taxon>
        <taxon>Pseudomonadati</taxon>
        <taxon>Bacteroidota</taxon>
        <taxon>Bacteroidia</taxon>
        <taxon>Bacteroidales</taxon>
        <taxon>Prevotellaceae</taxon>
        <taxon>Xylanibacter</taxon>
    </lineage>
</organism>
<sequence>MRYIFLVTLLTTCCNIQSQPDSVVIGEAPNGKEIYSYERDTKFPISSISWKRKDNTLNIVTANRLSENLNFRSIVMRYNLDNGQLLWTIAKNDNVSAALHSEHGIITIEDNILKLHDSNDGNMIWEKKLYPIYRNDSLDLIIGYKKPYNNANSIIALRLGTGEQLWEGKIKRMHNLGWDRARLIENEKMIVVADDINMIDLRTGKTITVEAKTSQNDLLKTAIGIIGISLSNILAHKMIPNGFTPYYLPQYGMGELCGLTSNIMEKDSCHYIADRECLRCFSYDMEQLWRFDFPTGNSSYSLLYGNDKMLHMVNFGYGIGRNNCRMKHSVPFIATIDPITGNSIFFKTLAPGKEPINDAIITDKDAFFMFDDRIVRQCDINDSVIKQIPWQHTQYGRPALFHCDTIYVANQNGCGFTAISCENKYLNIITDKNNLVITDSCLNLIKVYKESDLYQVGFKHGDYKYIYKHLKKSKYDSWIVHNNGTPVIHLKQEFESIRSVGDYIVFICENKIRYIKL</sequence>
<name>A0ABX2B3Z9_9BACT</name>
<dbReference type="EMBL" id="JABKKJ010000029">
    <property type="protein sequence ID" value="NPE26126.1"/>
    <property type="molecule type" value="Genomic_DNA"/>
</dbReference>
<protein>
    <submittedName>
        <fullName evidence="1">Uncharacterized protein</fullName>
    </submittedName>
</protein>
<reference evidence="1 2" key="1">
    <citation type="submission" date="2020-05" db="EMBL/GenBank/DDBJ databases">
        <title>Distinct polysaccharide utilization as determinants for interspecies competition between intestinal Prevotella spp.</title>
        <authorList>
            <person name="Galvez E.J.C."/>
            <person name="Iljazovic A."/>
            <person name="Strowig T."/>
        </authorList>
    </citation>
    <scope>NUCLEOTIDE SEQUENCE [LARGE SCALE GENOMIC DNA]</scope>
    <source>
        <strain evidence="1 2">PCHR</strain>
    </source>
</reference>
<keyword evidence="2" id="KW-1185">Reference proteome</keyword>
<evidence type="ECO:0000313" key="1">
    <source>
        <dbReference type="EMBL" id="NPE26126.1"/>
    </source>
</evidence>
<proteinExistence type="predicted"/>
<evidence type="ECO:0000313" key="2">
    <source>
        <dbReference type="Proteomes" id="UP000820977"/>
    </source>
</evidence>
<dbReference type="Proteomes" id="UP000820977">
    <property type="component" value="Unassembled WGS sequence"/>
</dbReference>
<gene>
    <name evidence="1" type="ORF">HPS54_11505</name>
</gene>